<dbReference type="Proteomes" id="UP000051236">
    <property type="component" value="Unassembled WGS sequence"/>
</dbReference>
<dbReference type="EMBL" id="AZGA01000022">
    <property type="protein sequence ID" value="KRM34770.1"/>
    <property type="molecule type" value="Genomic_DNA"/>
</dbReference>
<evidence type="ECO:0000313" key="3">
    <source>
        <dbReference type="EMBL" id="KRM34770.1"/>
    </source>
</evidence>
<proteinExistence type="predicted"/>
<accession>A0A0R1XXG8</accession>
<dbReference type="AlphaFoldDB" id="A0A0R1XXG8"/>
<evidence type="ECO:0000256" key="2">
    <source>
        <dbReference type="SAM" id="Phobius"/>
    </source>
</evidence>
<feature type="transmembrane region" description="Helical" evidence="2">
    <location>
        <begin position="36"/>
        <end position="65"/>
    </location>
</feature>
<keyword evidence="2" id="KW-1133">Transmembrane helix</keyword>
<sequence length="276" mass="31680">MGNKYRQRSLSRKMSKKLPRHSRGYLRQREHTKISLLNVMGIVGAIFTVFGAIVTAIGVAVAFSLSRQANTIAKSSQTVEQNNVSLIMKDHTKTSGYATYNAETKIFTTKLTVQAIPQKIQGNVKLMYACYLKNGEVVTHTIPIDKKPKPFLIFQSMKVDKDPEAVPIDWFIIAVDNQKNFTANYYAQKTYSKDSYFSDEYFRPNDYLTISNDQIPDSNYVNKKVADYATRYGNIYHKMFVLDYTGEKGTHILNADYIHEEETKIINQLRSYYVIN</sequence>
<evidence type="ECO:0000313" key="4">
    <source>
        <dbReference type="Proteomes" id="UP000051236"/>
    </source>
</evidence>
<comment type="caution">
    <text evidence="3">The sequence shown here is derived from an EMBL/GenBank/DDBJ whole genome shotgun (WGS) entry which is preliminary data.</text>
</comment>
<name>A0A0R1XXG8_9LACO</name>
<evidence type="ECO:0000256" key="1">
    <source>
        <dbReference type="SAM" id="MobiDB-lite"/>
    </source>
</evidence>
<reference evidence="3 4" key="1">
    <citation type="journal article" date="2015" name="Genome Announc.">
        <title>Expanding the biotechnology potential of lactobacilli through comparative genomics of 213 strains and associated genera.</title>
        <authorList>
            <person name="Sun Z."/>
            <person name="Harris H.M."/>
            <person name="McCann A."/>
            <person name="Guo C."/>
            <person name="Argimon S."/>
            <person name="Zhang W."/>
            <person name="Yang X."/>
            <person name="Jeffery I.B."/>
            <person name="Cooney J.C."/>
            <person name="Kagawa T.F."/>
            <person name="Liu W."/>
            <person name="Song Y."/>
            <person name="Salvetti E."/>
            <person name="Wrobel A."/>
            <person name="Rasinkangas P."/>
            <person name="Parkhill J."/>
            <person name="Rea M.C."/>
            <person name="O'Sullivan O."/>
            <person name="Ritari J."/>
            <person name="Douillard F.P."/>
            <person name="Paul Ross R."/>
            <person name="Yang R."/>
            <person name="Briner A.E."/>
            <person name="Felis G.E."/>
            <person name="de Vos W.M."/>
            <person name="Barrangou R."/>
            <person name="Klaenhammer T.R."/>
            <person name="Caufield P.W."/>
            <person name="Cui Y."/>
            <person name="Zhang H."/>
            <person name="O'Toole P.W."/>
        </authorList>
    </citation>
    <scope>NUCLEOTIDE SEQUENCE [LARGE SCALE GENOMIC DNA]</scope>
    <source>
        <strain evidence="3 4">DSM 18527</strain>
    </source>
</reference>
<feature type="region of interest" description="Disordered" evidence="1">
    <location>
        <begin position="1"/>
        <end position="25"/>
    </location>
</feature>
<protein>
    <submittedName>
        <fullName evidence="3">Uncharacterized protein</fullName>
    </submittedName>
</protein>
<keyword evidence="2" id="KW-0472">Membrane</keyword>
<organism evidence="3 4">
    <name type="scientific">Agrilactobacillus composti DSM 18527 = JCM 14202</name>
    <dbReference type="NCBI Taxonomy" id="1423734"/>
    <lineage>
        <taxon>Bacteria</taxon>
        <taxon>Bacillati</taxon>
        <taxon>Bacillota</taxon>
        <taxon>Bacilli</taxon>
        <taxon>Lactobacillales</taxon>
        <taxon>Lactobacillaceae</taxon>
        <taxon>Agrilactobacillus</taxon>
    </lineage>
</organism>
<dbReference type="PATRIC" id="fig|1423734.3.peg.2131"/>
<keyword evidence="4" id="KW-1185">Reference proteome</keyword>
<gene>
    <name evidence="3" type="ORF">FC83_GL002110</name>
</gene>
<keyword evidence="2" id="KW-0812">Transmembrane</keyword>